<accession>A0ABR4BLR1</accession>
<feature type="compositionally biased region" description="Polar residues" evidence="1">
    <location>
        <begin position="14"/>
        <end position="32"/>
    </location>
</feature>
<evidence type="ECO:0000256" key="1">
    <source>
        <dbReference type="SAM" id="MobiDB-lite"/>
    </source>
</evidence>
<feature type="compositionally biased region" description="Polar residues" evidence="1">
    <location>
        <begin position="298"/>
        <end position="307"/>
    </location>
</feature>
<feature type="compositionally biased region" description="Basic residues" evidence="1">
    <location>
        <begin position="132"/>
        <end position="143"/>
    </location>
</feature>
<organism evidence="2 3">
    <name type="scientific">Lepraria finkii</name>
    <dbReference type="NCBI Taxonomy" id="1340010"/>
    <lineage>
        <taxon>Eukaryota</taxon>
        <taxon>Fungi</taxon>
        <taxon>Dikarya</taxon>
        <taxon>Ascomycota</taxon>
        <taxon>Pezizomycotina</taxon>
        <taxon>Lecanoromycetes</taxon>
        <taxon>OSLEUM clade</taxon>
        <taxon>Lecanoromycetidae</taxon>
        <taxon>Lecanorales</taxon>
        <taxon>Lecanorineae</taxon>
        <taxon>Stereocaulaceae</taxon>
        <taxon>Lepraria</taxon>
    </lineage>
</organism>
<evidence type="ECO:0000313" key="2">
    <source>
        <dbReference type="EMBL" id="KAL2058732.1"/>
    </source>
</evidence>
<dbReference type="EMBL" id="JBHFEH010000001">
    <property type="protein sequence ID" value="KAL2058732.1"/>
    <property type="molecule type" value="Genomic_DNA"/>
</dbReference>
<comment type="caution">
    <text evidence="2">The sequence shown here is derived from an EMBL/GenBank/DDBJ whole genome shotgun (WGS) entry which is preliminary data.</text>
</comment>
<feature type="compositionally biased region" description="Low complexity" evidence="1">
    <location>
        <begin position="43"/>
        <end position="63"/>
    </location>
</feature>
<feature type="compositionally biased region" description="Basic and acidic residues" evidence="1">
    <location>
        <begin position="101"/>
        <end position="119"/>
    </location>
</feature>
<feature type="compositionally biased region" description="Basic and acidic residues" evidence="1">
    <location>
        <begin position="312"/>
        <end position="323"/>
    </location>
</feature>
<keyword evidence="3" id="KW-1185">Reference proteome</keyword>
<evidence type="ECO:0000313" key="3">
    <source>
        <dbReference type="Proteomes" id="UP001590951"/>
    </source>
</evidence>
<name>A0ABR4BLR1_9LECA</name>
<feature type="region of interest" description="Disordered" evidence="1">
    <location>
        <begin position="539"/>
        <end position="567"/>
    </location>
</feature>
<feature type="region of interest" description="Disordered" evidence="1">
    <location>
        <begin position="587"/>
        <end position="608"/>
    </location>
</feature>
<sequence length="678" mass="76489">MKQRSLLKAKPWTFISTDETLNGENDFMQQQLRQDKSKGASFSQTPAPTQTTMASASAQASPQEKSTEDIQSILIETIAKSIPKTTSPAKRKRRDDAAEELSPKKRVTDQRRAAEKRESVAATVPSAEKSTPKKLGRPKKTQSLRHMTQTYPAGKKVKGDIFDLGAGSPQKPASKQPASAEAHTSKLAPRQKGAKAPARRVKTLRSTTQATTLGEGHTSAVLNGHVDATSTPKRGARTRKGQQKSSGEAPASSPVAGSKGTSRRVANQGTKRAVGRPPKRALPQVNHDECEDDAISEQAATSENEPPSGQDEIFHERSSQTHNDEEDDQPVLDLHGQEDEWKKIFEAARSVGCEKLRENRMPKLQTETIRALVIDIKEARTLYERLSPYKNVDQGQPDGLYEQLQGSLDVIEEKIKYDDTLKAATQTKRSEMIRDIYACAIPSLVFLLDSSFSFHGLRSQGLRRFEALQEIIRLQRMIVLLCRKAKIWKTNPNTGNPIKKPTTSIIFPYTRDMKKIFKIELENQRRKWKIKQNALKTAKSEEERIEQSQRQREESTNEKGHRNGRIFESIQRERDILRSSRNRIGKPAVKSTQTNGHHRSNTKWTEEEEKELMTQLRIAYDRDQSAEDRYLAILNARLLQNKLPERVREQALSLKPFMLEIYGALNPPVSLEWIESIV</sequence>
<gene>
    <name evidence="2" type="ORF">ABVK25_000023</name>
</gene>
<protein>
    <submittedName>
        <fullName evidence="2">Uncharacterized protein</fullName>
    </submittedName>
</protein>
<reference evidence="2 3" key="1">
    <citation type="submission" date="2024-09" db="EMBL/GenBank/DDBJ databases">
        <title>Rethinking Asexuality: The Enigmatic Case of Functional Sexual Genes in Lepraria (Stereocaulaceae).</title>
        <authorList>
            <person name="Doellman M."/>
            <person name="Sun Y."/>
            <person name="Barcenas-Pena A."/>
            <person name="Lumbsch H.T."/>
            <person name="Grewe F."/>
        </authorList>
    </citation>
    <scope>NUCLEOTIDE SEQUENCE [LARGE SCALE GENOMIC DNA]</scope>
    <source>
        <strain evidence="2 3">Grewe 0041</strain>
    </source>
</reference>
<feature type="compositionally biased region" description="Basic and acidic residues" evidence="1">
    <location>
        <begin position="539"/>
        <end position="561"/>
    </location>
</feature>
<dbReference type="Proteomes" id="UP001590951">
    <property type="component" value="Unassembled WGS sequence"/>
</dbReference>
<proteinExistence type="predicted"/>
<feature type="region of interest" description="Disordered" evidence="1">
    <location>
        <begin position="1"/>
        <end position="330"/>
    </location>
</feature>